<keyword evidence="4 5" id="KW-0456">Lyase</keyword>
<feature type="binding site" evidence="5">
    <location>
        <position position="223"/>
    </location>
    <ligand>
        <name>pyridoxal 5'-phosphate</name>
        <dbReference type="ChEBI" id="CHEBI:597326"/>
    </ligand>
</feature>
<dbReference type="EC" id="4.1.1.20" evidence="5 6"/>
<dbReference type="Pfam" id="PF00278">
    <property type="entry name" value="Orn_DAP_Arg_deC"/>
    <property type="match status" value="1"/>
</dbReference>
<evidence type="ECO:0000259" key="8">
    <source>
        <dbReference type="Pfam" id="PF00278"/>
    </source>
</evidence>
<dbReference type="NCBIfam" id="TIGR01048">
    <property type="entry name" value="lysA"/>
    <property type="match status" value="1"/>
</dbReference>
<dbReference type="PROSITE" id="PS00878">
    <property type="entry name" value="ODR_DC_2_1"/>
    <property type="match status" value="1"/>
</dbReference>
<dbReference type="GO" id="GO:0030170">
    <property type="term" value="F:pyridoxal phosphate binding"/>
    <property type="evidence" value="ECO:0007669"/>
    <property type="project" value="UniProtKB-UniRule"/>
</dbReference>
<feature type="binding site" evidence="5">
    <location>
        <position position="347"/>
    </location>
    <ligand>
        <name>substrate</name>
    </ligand>
</feature>
<dbReference type="OrthoDB" id="9802241at2"/>
<keyword evidence="5" id="KW-0028">Amino-acid biosynthesis</keyword>
<keyword evidence="2 5" id="KW-0210">Decarboxylase</keyword>
<evidence type="ECO:0000256" key="7">
    <source>
        <dbReference type="PIRSR" id="PIRSR600183-50"/>
    </source>
</evidence>
<evidence type="ECO:0000313" key="11">
    <source>
        <dbReference type="Proteomes" id="UP000321827"/>
    </source>
</evidence>
<dbReference type="RefSeq" id="WP_147147395.1">
    <property type="nucleotide sequence ID" value="NZ_BJXN01000009.1"/>
</dbReference>
<dbReference type="PRINTS" id="PR01182">
    <property type="entry name" value="ORNDCRBXLASE"/>
</dbReference>
<dbReference type="SUPFAM" id="SSF50621">
    <property type="entry name" value="Alanine racemase C-terminal domain-like"/>
    <property type="match status" value="1"/>
</dbReference>
<evidence type="ECO:0000256" key="5">
    <source>
        <dbReference type="HAMAP-Rule" id="MF_02120"/>
    </source>
</evidence>
<feature type="binding site" evidence="5">
    <location>
        <position position="319"/>
    </location>
    <ligand>
        <name>substrate</name>
    </ligand>
</feature>
<accession>A0A511RK44</accession>
<dbReference type="InterPro" id="IPR029066">
    <property type="entry name" value="PLP-binding_barrel"/>
</dbReference>
<evidence type="ECO:0000256" key="4">
    <source>
        <dbReference type="ARBA" id="ARBA00023239"/>
    </source>
</evidence>
<organism evidence="10 11">
    <name type="scientific">Oceanithermus desulfurans NBRC 100063</name>
    <dbReference type="NCBI Taxonomy" id="1227550"/>
    <lineage>
        <taxon>Bacteria</taxon>
        <taxon>Thermotogati</taxon>
        <taxon>Deinococcota</taxon>
        <taxon>Deinococci</taxon>
        <taxon>Thermales</taxon>
        <taxon>Thermaceae</taxon>
        <taxon>Oceanithermus</taxon>
    </lineage>
</organism>
<comment type="pathway">
    <text evidence="5">Amino-acid biosynthesis; L-lysine biosynthesis via DAP pathway; L-lysine from DL-2,6-diaminopimelate: step 1/1.</text>
</comment>
<name>A0A511RK44_9DEIN</name>
<comment type="subunit">
    <text evidence="5">Homodimer.</text>
</comment>
<dbReference type="InterPro" id="IPR009006">
    <property type="entry name" value="Ala_racemase/Decarboxylase_C"/>
</dbReference>
<proteinExistence type="inferred from homology"/>
<dbReference type="Proteomes" id="UP000321827">
    <property type="component" value="Unassembled WGS sequence"/>
</dbReference>
<keyword evidence="5" id="KW-0457">Lysine biosynthesis</keyword>
<dbReference type="SUPFAM" id="SSF51419">
    <property type="entry name" value="PLP-binding barrel"/>
    <property type="match status" value="1"/>
</dbReference>
<keyword evidence="3 5" id="KW-0663">Pyridoxal phosphate</keyword>
<dbReference type="UniPathway" id="UPA00034">
    <property type="reaction ID" value="UER00027"/>
</dbReference>
<evidence type="ECO:0000256" key="1">
    <source>
        <dbReference type="ARBA" id="ARBA00001933"/>
    </source>
</evidence>
<dbReference type="InterPro" id="IPR022653">
    <property type="entry name" value="De-COase2_pyr-phos_BS"/>
</dbReference>
<feature type="binding site" evidence="5">
    <location>
        <begin position="251"/>
        <end position="254"/>
    </location>
    <ligand>
        <name>pyridoxal 5'-phosphate</name>
        <dbReference type="ChEBI" id="CHEBI:597326"/>
    </ligand>
</feature>
<dbReference type="InterPro" id="IPR002433">
    <property type="entry name" value="Orn_de-COase"/>
</dbReference>
<dbReference type="GO" id="GO:0009089">
    <property type="term" value="P:lysine biosynthetic process via diaminopimelate"/>
    <property type="evidence" value="ECO:0007669"/>
    <property type="project" value="UniProtKB-UniRule"/>
</dbReference>
<dbReference type="InterPro" id="IPR022644">
    <property type="entry name" value="De-COase2_N"/>
</dbReference>
<sequence>MPYEPPEDFLHALRGLLERVPTPFYAYDLRRIEERTRRYLEAFPAARVFFALKANPRLRLLARLRAAGLGAEAVSLGEVLRAYVAGYMPDEVVLNGPVKPPAVLGELARSGVPTLVADSRADLERIARRLPEARVLLRLNPDLPVDTHPHLATGRGDSQFGVLPADWPDVFARGRELGLEMRGLHVHLGSNLNNPADFAARLEVLRRLRERVGPLEVLDLGGGFGLDLDPRELAPRMFALARSYGAELWIEPGRALVADAGVLVARVWAEKQTRRRYLLLDAGMTAFLRPLLYGARHPVRALYDAEERGVFDLAGPACESGDVLARAVELPVPREGDAVAFLQAGAYGGAMAMNYLDHPRPGEYAWDGRRWEVWRRPEALPRLWDDEPDRPEPI</sequence>
<dbReference type="Gene3D" id="2.40.37.10">
    <property type="entry name" value="Lyase, Ornithine Decarboxylase, Chain A, domain 1"/>
    <property type="match status" value="1"/>
</dbReference>
<comment type="similarity">
    <text evidence="5">Belongs to the Orn/Lys/Arg decarboxylase class-II family. LysA subfamily.</text>
</comment>
<feature type="binding site" evidence="5">
    <location>
        <position position="289"/>
    </location>
    <ligand>
        <name>substrate</name>
    </ligand>
</feature>
<dbReference type="InterPro" id="IPR002986">
    <property type="entry name" value="DAP_deCOOHase_LysA"/>
</dbReference>
<feature type="binding site" evidence="5">
    <location>
        <position position="293"/>
    </location>
    <ligand>
        <name>substrate</name>
    </ligand>
</feature>
<evidence type="ECO:0000259" key="9">
    <source>
        <dbReference type="Pfam" id="PF02784"/>
    </source>
</evidence>
<dbReference type="GO" id="GO:0006596">
    <property type="term" value="P:polyamine biosynthetic process"/>
    <property type="evidence" value="ECO:0007669"/>
    <property type="project" value="InterPro"/>
</dbReference>
<evidence type="ECO:0000313" key="10">
    <source>
        <dbReference type="EMBL" id="GEM90020.1"/>
    </source>
</evidence>
<dbReference type="EMBL" id="BJXN01000009">
    <property type="protein sequence ID" value="GEM90020.1"/>
    <property type="molecule type" value="Genomic_DNA"/>
</dbReference>
<evidence type="ECO:0000256" key="6">
    <source>
        <dbReference type="NCBIfam" id="TIGR01048"/>
    </source>
</evidence>
<feature type="domain" description="Orn/DAP/Arg decarboxylase 2 N-terminal" evidence="9">
    <location>
        <begin position="30"/>
        <end position="258"/>
    </location>
</feature>
<dbReference type="Pfam" id="PF02784">
    <property type="entry name" value="Orn_Arg_deC_N"/>
    <property type="match status" value="1"/>
</dbReference>
<comment type="caution">
    <text evidence="10">The sequence shown here is derived from an EMBL/GenBank/DDBJ whole genome shotgun (WGS) entry which is preliminary data.</text>
</comment>
<dbReference type="PRINTS" id="PR01179">
    <property type="entry name" value="ODADCRBXLASE"/>
</dbReference>
<evidence type="ECO:0000256" key="3">
    <source>
        <dbReference type="ARBA" id="ARBA00022898"/>
    </source>
</evidence>
<dbReference type="AlphaFoldDB" id="A0A511RK44"/>
<feature type="binding site" evidence="5">
    <location>
        <position position="254"/>
    </location>
    <ligand>
        <name>substrate</name>
    </ligand>
</feature>
<dbReference type="PANTHER" id="PTHR43727:SF2">
    <property type="entry name" value="GROUP IV DECARBOXYLASE"/>
    <property type="match status" value="1"/>
</dbReference>
<dbReference type="InterPro" id="IPR022643">
    <property type="entry name" value="De-COase2_C"/>
</dbReference>
<protein>
    <recommendedName>
        <fullName evidence="5 6">Diaminopimelate decarboxylase</fullName>
        <shortName evidence="5">DAP decarboxylase</shortName>
        <shortName evidence="5">DAPDC</shortName>
        <ecNumber evidence="5 6">4.1.1.20</ecNumber>
    </recommendedName>
</protein>
<feature type="domain" description="Orn/DAP/Arg decarboxylase 2 C-terminal" evidence="8">
    <location>
        <begin position="24"/>
        <end position="345"/>
    </location>
</feature>
<comment type="cofactor">
    <cofactor evidence="1 5 7">
        <name>pyridoxal 5'-phosphate</name>
        <dbReference type="ChEBI" id="CHEBI:597326"/>
    </cofactor>
</comment>
<feature type="binding site" evidence="5">
    <location>
        <position position="347"/>
    </location>
    <ligand>
        <name>pyridoxal 5'-phosphate</name>
        <dbReference type="ChEBI" id="CHEBI:597326"/>
    </ligand>
</feature>
<dbReference type="InterPro" id="IPR000183">
    <property type="entry name" value="Orn/DAP/Arg_de-COase"/>
</dbReference>
<dbReference type="Gene3D" id="3.20.20.10">
    <property type="entry name" value="Alanine racemase"/>
    <property type="match status" value="1"/>
</dbReference>
<dbReference type="HAMAP" id="MF_02120">
    <property type="entry name" value="LysA"/>
    <property type="match status" value="1"/>
</dbReference>
<evidence type="ECO:0000256" key="2">
    <source>
        <dbReference type="ARBA" id="ARBA00022793"/>
    </source>
</evidence>
<reference evidence="10 11" key="1">
    <citation type="submission" date="2019-07" db="EMBL/GenBank/DDBJ databases">
        <title>Whole genome shotgun sequence of Oceanithermus desulfurans NBRC 100063.</title>
        <authorList>
            <person name="Hosoyama A."/>
            <person name="Uohara A."/>
            <person name="Ohji S."/>
            <person name="Ichikawa N."/>
        </authorList>
    </citation>
    <scope>NUCLEOTIDE SEQUENCE [LARGE SCALE GENOMIC DNA]</scope>
    <source>
        <strain evidence="10 11">NBRC 100063</strain>
    </source>
</reference>
<dbReference type="PANTHER" id="PTHR43727">
    <property type="entry name" value="DIAMINOPIMELATE DECARBOXYLASE"/>
    <property type="match status" value="1"/>
</dbReference>
<feature type="active site" description="Proton donor" evidence="7">
    <location>
        <position position="318"/>
    </location>
</feature>
<feature type="modified residue" description="N6-(pyridoxal phosphate)lysine" evidence="5 7">
    <location>
        <position position="53"/>
    </location>
</feature>
<comment type="catalytic activity">
    <reaction evidence="5">
        <text>meso-2,6-diaminopimelate + H(+) = L-lysine + CO2</text>
        <dbReference type="Rhea" id="RHEA:15101"/>
        <dbReference type="ChEBI" id="CHEBI:15378"/>
        <dbReference type="ChEBI" id="CHEBI:16526"/>
        <dbReference type="ChEBI" id="CHEBI:32551"/>
        <dbReference type="ChEBI" id="CHEBI:57791"/>
        <dbReference type="EC" id="4.1.1.20"/>
    </reaction>
</comment>
<gene>
    <name evidence="5 10" type="primary">lysA</name>
    <name evidence="10" type="ORF">ODE01S_14540</name>
</gene>
<dbReference type="GO" id="GO:0008836">
    <property type="term" value="F:diaminopimelate decarboxylase activity"/>
    <property type="evidence" value="ECO:0007669"/>
    <property type="project" value="UniProtKB-UniRule"/>
</dbReference>
<comment type="function">
    <text evidence="5">Specifically catalyzes the decarboxylation of meso-diaminopimelate (meso-DAP) to L-lysine.</text>
</comment>